<name>A0AAW1DAZ3_9HEMI</name>
<dbReference type="Proteomes" id="UP001461498">
    <property type="component" value="Unassembled WGS sequence"/>
</dbReference>
<accession>A0AAW1DAZ3</accession>
<protein>
    <recommendedName>
        <fullName evidence="1">FAM69 protein-kinase domain-containing protein</fullName>
    </recommendedName>
</protein>
<dbReference type="InterPro" id="IPR022049">
    <property type="entry name" value="FAM69_kinase_dom"/>
</dbReference>
<proteinExistence type="predicted"/>
<dbReference type="PANTHER" id="PTHR46448:SF1">
    <property type="entry name" value="PROTEIN KINASE DOMAIN-CONTAINING PROTEIN"/>
    <property type="match status" value="1"/>
</dbReference>
<dbReference type="PANTHER" id="PTHR46448">
    <property type="entry name" value="PROTEIN KINASE DOMAIN-CONTAINING PROTEIN"/>
    <property type="match status" value="1"/>
</dbReference>
<dbReference type="Pfam" id="PF12260">
    <property type="entry name" value="PIP49_C"/>
    <property type="match status" value="1"/>
</dbReference>
<evidence type="ECO:0000313" key="3">
    <source>
        <dbReference type="Proteomes" id="UP001461498"/>
    </source>
</evidence>
<dbReference type="EMBL" id="JAPXFL010000004">
    <property type="protein sequence ID" value="KAK9508108.1"/>
    <property type="molecule type" value="Genomic_DNA"/>
</dbReference>
<dbReference type="GO" id="GO:0004715">
    <property type="term" value="F:non-membrane spanning protein tyrosine kinase activity"/>
    <property type="evidence" value="ECO:0007669"/>
    <property type="project" value="InterPro"/>
</dbReference>
<evidence type="ECO:0000259" key="1">
    <source>
        <dbReference type="Pfam" id="PF12260"/>
    </source>
</evidence>
<dbReference type="GO" id="GO:0001501">
    <property type="term" value="P:skeletal system development"/>
    <property type="evidence" value="ECO:0007669"/>
    <property type="project" value="TreeGrafter"/>
</dbReference>
<sequence>MDECPKQVLGSCIPDAVGPVVIATELGEPLDSVQLLQLTWQERIKLAYNIASLLHHLAHSSLGSLAVTDLKRQQFVLVDGQLKLADVDDLAITEPTCVYHTDCTPPRDEFRLIEPEPLFCVSGRCEGHNERSNILRAGLDFVPHVLPLSAPASLEPHIRQIVEAYQGLHQWDSSRLLEASRALVTRAS</sequence>
<evidence type="ECO:0000313" key="2">
    <source>
        <dbReference type="EMBL" id="KAK9508108.1"/>
    </source>
</evidence>
<organism evidence="2 3">
    <name type="scientific">Rhynocoris fuscipes</name>
    <dbReference type="NCBI Taxonomy" id="488301"/>
    <lineage>
        <taxon>Eukaryota</taxon>
        <taxon>Metazoa</taxon>
        <taxon>Ecdysozoa</taxon>
        <taxon>Arthropoda</taxon>
        <taxon>Hexapoda</taxon>
        <taxon>Insecta</taxon>
        <taxon>Pterygota</taxon>
        <taxon>Neoptera</taxon>
        <taxon>Paraneoptera</taxon>
        <taxon>Hemiptera</taxon>
        <taxon>Heteroptera</taxon>
        <taxon>Panheteroptera</taxon>
        <taxon>Cimicomorpha</taxon>
        <taxon>Reduviidae</taxon>
        <taxon>Harpactorinae</taxon>
        <taxon>Harpactorini</taxon>
        <taxon>Rhynocoris</taxon>
    </lineage>
</organism>
<dbReference type="Gene3D" id="1.10.510.10">
    <property type="entry name" value="Transferase(Phosphotransferase) domain 1"/>
    <property type="match status" value="1"/>
</dbReference>
<dbReference type="AlphaFoldDB" id="A0AAW1DAZ3"/>
<keyword evidence="3" id="KW-1185">Reference proteome</keyword>
<comment type="caution">
    <text evidence="2">The sequence shown here is derived from an EMBL/GenBank/DDBJ whole genome shotgun (WGS) entry which is preliminary data.</text>
</comment>
<reference evidence="2 3" key="1">
    <citation type="submission" date="2022-12" db="EMBL/GenBank/DDBJ databases">
        <title>Chromosome-level genome assembly of true bugs.</title>
        <authorList>
            <person name="Ma L."/>
            <person name="Li H."/>
        </authorList>
    </citation>
    <scope>NUCLEOTIDE SEQUENCE [LARGE SCALE GENOMIC DNA]</scope>
    <source>
        <strain evidence="2">Lab_2022b</strain>
    </source>
</reference>
<dbReference type="GO" id="GO:0005576">
    <property type="term" value="C:extracellular region"/>
    <property type="evidence" value="ECO:0007669"/>
    <property type="project" value="TreeGrafter"/>
</dbReference>
<dbReference type="InterPro" id="IPR042983">
    <property type="entry name" value="PKDCC"/>
</dbReference>
<feature type="domain" description="FAM69 protein-kinase" evidence="1">
    <location>
        <begin position="30"/>
        <end position="145"/>
    </location>
</feature>
<gene>
    <name evidence="2" type="ORF">O3M35_007841</name>
</gene>